<feature type="transmembrane region" description="Helical" evidence="6">
    <location>
        <begin position="71"/>
        <end position="92"/>
    </location>
</feature>
<dbReference type="PIRSF" id="PIRSF006324">
    <property type="entry name" value="LeuE"/>
    <property type="match status" value="1"/>
</dbReference>
<keyword evidence="2" id="KW-1003">Cell membrane</keyword>
<evidence type="ECO:0000256" key="4">
    <source>
        <dbReference type="ARBA" id="ARBA00022989"/>
    </source>
</evidence>
<dbReference type="Pfam" id="PF01810">
    <property type="entry name" value="LysE"/>
    <property type="match status" value="1"/>
</dbReference>
<dbReference type="InterPro" id="IPR001123">
    <property type="entry name" value="LeuE-type"/>
</dbReference>
<proteinExistence type="predicted"/>
<dbReference type="GO" id="GO:0015171">
    <property type="term" value="F:amino acid transmembrane transporter activity"/>
    <property type="evidence" value="ECO:0007669"/>
    <property type="project" value="TreeGrafter"/>
</dbReference>
<accession>A0AAI8BC93</accession>
<sequence>MNLESLIGFVVASVLVLAIPGPSFLYVIAVSRQQSIMDAAWNILGMGFGGIIIATLTAFGVATLIKGFPVILVFLKITGVMYFFWIGLRLLWRTYYIQKKDLDGGGHSELSSGGPFLQGFWVEILNPKAVLFFISLLPQFVTPNGYASYVQLLILGLIFVALQISTDLTVLYLATKISLSGRLSGKYGAYASGLVFVGLGFFLIFSI</sequence>
<dbReference type="EMBL" id="CP008727">
    <property type="protein sequence ID" value="AIO69456.1"/>
    <property type="molecule type" value="Genomic_DNA"/>
</dbReference>
<gene>
    <name evidence="7" type="ORF">DM82_5332</name>
</gene>
<evidence type="ECO:0000256" key="6">
    <source>
        <dbReference type="SAM" id="Phobius"/>
    </source>
</evidence>
<dbReference type="RefSeq" id="WP_081956124.1">
    <property type="nucleotide sequence ID" value="NZ_CP065684.1"/>
</dbReference>
<comment type="subcellular location">
    <subcellularLocation>
        <location evidence="1">Cell membrane</location>
        <topology evidence="1">Multi-pass membrane protein</topology>
    </subcellularLocation>
</comment>
<keyword evidence="3 6" id="KW-0812">Transmembrane</keyword>
<evidence type="ECO:0000256" key="1">
    <source>
        <dbReference type="ARBA" id="ARBA00004651"/>
    </source>
</evidence>
<evidence type="ECO:0000256" key="2">
    <source>
        <dbReference type="ARBA" id="ARBA00022475"/>
    </source>
</evidence>
<feature type="transmembrane region" description="Helical" evidence="6">
    <location>
        <begin position="153"/>
        <end position="175"/>
    </location>
</feature>
<keyword evidence="8" id="KW-1185">Reference proteome</keyword>
<organism evidence="7 8">
    <name type="scientific">Burkholderia oklahomensis</name>
    <dbReference type="NCBI Taxonomy" id="342113"/>
    <lineage>
        <taxon>Bacteria</taxon>
        <taxon>Pseudomonadati</taxon>
        <taxon>Pseudomonadota</taxon>
        <taxon>Betaproteobacteria</taxon>
        <taxon>Burkholderiales</taxon>
        <taxon>Burkholderiaceae</taxon>
        <taxon>Burkholderia</taxon>
        <taxon>pseudomallei group</taxon>
    </lineage>
</organism>
<keyword evidence="5 6" id="KW-0472">Membrane</keyword>
<keyword evidence="4 6" id="KW-1133">Transmembrane helix</keyword>
<name>A0AAI8BC93_9BURK</name>
<feature type="transmembrane region" description="Helical" evidence="6">
    <location>
        <begin position="41"/>
        <end position="65"/>
    </location>
</feature>
<dbReference type="PANTHER" id="PTHR30086:SF20">
    <property type="entry name" value="ARGININE EXPORTER PROTEIN ARGO-RELATED"/>
    <property type="match status" value="1"/>
</dbReference>
<reference evidence="7 8" key="1">
    <citation type="submission" date="2014-06" db="EMBL/GenBank/DDBJ databases">
        <authorList>
            <person name="Bishop-Lilly K.A."/>
            <person name="Broomall S.M."/>
            <person name="Chain P.S."/>
            <person name="Chertkov O."/>
            <person name="Coyne S.R."/>
            <person name="Daligault H.E."/>
            <person name="Davenport K.W."/>
            <person name="Erkkila T."/>
            <person name="Frey K.G."/>
            <person name="Gibbons H.S."/>
            <person name="Gu W."/>
            <person name="Jaissle J."/>
            <person name="Johnson S.L."/>
            <person name="Koroleva G.I."/>
            <person name="Ladner J.T."/>
            <person name="Lo C.-C."/>
            <person name="Minogue T.D."/>
            <person name="Munk C."/>
            <person name="Palacios G.F."/>
            <person name="Redden C.L."/>
            <person name="Rosenzweig C.N."/>
            <person name="Scholz M.B."/>
            <person name="Teshima H."/>
            <person name="Xu Y."/>
        </authorList>
    </citation>
    <scope>NUCLEOTIDE SEQUENCE [LARGE SCALE GENOMIC DNA]</scope>
    <source>
        <strain evidence="7 8">EO147</strain>
    </source>
</reference>
<feature type="transmembrane region" description="Helical" evidence="6">
    <location>
        <begin position="187"/>
        <end position="205"/>
    </location>
</feature>
<evidence type="ECO:0000256" key="3">
    <source>
        <dbReference type="ARBA" id="ARBA00022692"/>
    </source>
</evidence>
<evidence type="ECO:0000313" key="7">
    <source>
        <dbReference type="EMBL" id="AIO69456.1"/>
    </source>
</evidence>
<feature type="transmembrane region" description="Helical" evidence="6">
    <location>
        <begin position="6"/>
        <end position="29"/>
    </location>
</feature>
<dbReference type="PANTHER" id="PTHR30086">
    <property type="entry name" value="ARGININE EXPORTER PROTEIN ARGO"/>
    <property type="match status" value="1"/>
</dbReference>
<evidence type="ECO:0000313" key="8">
    <source>
        <dbReference type="Proteomes" id="UP000029424"/>
    </source>
</evidence>
<dbReference type="KEGG" id="bok:DM82_5332"/>
<dbReference type="AlphaFoldDB" id="A0AAI8BC93"/>
<dbReference type="Proteomes" id="UP000029424">
    <property type="component" value="Chromosome 2"/>
</dbReference>
<dbReference type="GO" id="GO:0005886">
    <property type="term" value="C:plasma membrane"/>
    <property type="evidence" value="ECO:0007669"/>
    <property type="project" value="UniProtKB-SubCell"/>
</dbReference>
<protein>
    <submittedName>
        <fullName evidence="7">LysE type translocator family protein</fullName>
    </submittedName>
</protein>
<evidence type="ECO:0000256" key="5">
    <source>
        <dbReference type="ARBA" id="ARBA00023136"/>
    </source>
</evidence>